<feature type="signal peptide" evidence="1">
    <location>
        <begin position="1"/>
        <end position="20"/>
    </location>
</feature>
<accession>A0A6N2TIY8</accession>
<proteinExistence type="predicted"/>
<protein>
    <recommendedName>
        <fullName evidence="2">Endo-acting ulvan lyase C-terminal domain-containing protein</fullName>
    </recommendedName>
</protein>
<dbReference type="InterPro" id="IPR058848">
    <property type="entry name" value="Ulvan_lyase_C"/>
</dbReference>
<organism evidence="3">
    <name type="scientific">Bacteroides intestinalis</name>
    <dbReference type="NCBI Taxonomy" id="329854"/>
    <lineage>
        <taxon>Bacteria</taxon>
        <taxon>Pseudomonadati</taxon>
        <taxon>Bacteroidota</taxon>
        <taxon>Bacteroidia</taxon>
        <taxon>Bacteroidales</taxon>
        <taxon>Bacteroidaceae</taxon>
        <taxon>Bacteroides</taxon>
    </lineage>
</organism>
<dbReference type="EMBL" id="CACRSU010000015">
    <property type="protein sequence ID" value="VYT05548.1"/>
    <property type="molecule type" value="Genomic_DNA"/>
</dbReference>
<dbReference type="Gene3D" id="2.70.98.70">
    <property type="match status" value="1"/>
</dbReference>
<dbReference type="SUPFAM" id="SSF48230">
    <property type="entry name" value="Chondroitin AC/alginate lyase"/>
    <property type="match status" value="1"/>
</dbReference>
<dbReference type="AlphaFoldDB" id="A0A6N2TIY8"/>
<reference evidence="3" key="1">
    <citation type="submission" date="2019-11" db="EMBL/GenBank/DDBJ databases">
        <authorList>
            <person name="Feng L."/>
        </authorList>
    </citation>
    <scope>NUCLEOTIDE SEQUENCE</scope>
    <source>
        <strain evidence="3">BintestinalisLFYP9</strain>
    </source>
</reference>
<gene>
    <name evidence="3" type="ORF">BILFYP9_01599</name>
</gene>
<evidence type="ECO:0000256" key="1">
    <source>
        <dbReference type="SAM" id="SignalP"/>
    </source>
</evidence>
<keyword evidence="1" id="KW-0732">Signal</keyword>
<dbReference type="InterPro" id="IPR008929">
    <property type="entry name" value="Chondroitin_lyas"/>
</dbReference>
<evidence type="ECO:0000313" key="3">
    <source>
        <dbReference type="EMBL" id="VYT05548.1"/>
    </source>
</evidence>
<name>A0A6N2TIY8_9BACE</name>
<dbReference type="RefSeq" id="WP_138292243.1">
    <property type="nucleotide sequence ID" value="NZ_BAABZC010000001.1"/>
</dbReference>
<feature type="domain" description="Endo-acting ulvan lyase C-terminal" evidence="2">
    <location>
        <begin position="755"/>
        <end position="837"/>
    </location>
</feature>
<dbReference type="Gene3D" id="1.50.10.100">
    <property type="entry name" value="Chondroitin AC/alginate lyase"/>
    <property type="match status" value="1"/>
</dbReference>
<dbReference type="Pfam" id="PF26374">
    <property type="entry name" value="Ulvan_lyaseC"/>
    <property type="match status" value="1"/>
</dbReference>
<sequence length="877" mass="99845">MKNSIVIVILLCLFSSTVKGQSLRTYNFDKKEVIQKIKEEQWAKDAYENIRIKIDVYADRHTNDPEWIISRLAMYWKDGEHYTQCYLKKQNWDRGEGNAPVPTLRMPGMRTWNKYVNVPLEDRIPYNETGDMWGITKTNPELPPVLIPYKESGHMIRYNNIDILALAEEASFLYWITGKEKYGKFAADIFYTWLKGVYYMNPILDPDCSTGGPGGWEPGGICGYYDYEQIHDDMAPYVAQIYDFAYEYLKNNPDPHLQEIGKSLQEITSIVLKRFIDIGFVRGERNGNWNVNGWNMMLRPILVLESNDAYKDGKGREYYLHYFTTETTKYHEALPDILKSYDPVTGLWPESPGYALGTVSMLLDIALMLKSNGIDIIADNPVMQKAALAVFPWIDEQCNLIVFGDSRGGSANFTMFENLLTYYTLTKDEDNIKKIAAALNMGINSGNYNRSKSNWTGLCTYVRSIPQVENIETERMSYSAHHRMITMKNYNGNNKMMALLYGGKKGYHLSANGLAMQLYGFGYALAPDAAGYESYWSADVTYHQSATGSNTIMPGYTEGEIKINAMEPMVDSLSYTNSKELNPYINFADVTAGEKRRMVATIRTSDETGYYLDLFRSNLDNNDYLYHNLGTSLSLYTKSNKELKLTSVEDLGVTYSKGYDYFANPRKISYKDDFMVHWKNDKSPISMCMWMLGAENREIYQVDAPYTTLNKALTPGEVSTPPSFTPTLVVRQNSNAWTKPFIGIFEPVKNNKKSVESVTALHTENNFIGLIVASTNGKKDYLLHSIDNQPHHLKGNLSFSGNFSLIREKEGQIEMLYLGNGSLLKKGNYTIEATNNAYVSIYKNNGTWYYSSDSEVNVVLAGKKIHLSAGYNQEITF</sequence>
<evidence type="ECO:0000259" key="2">
    <source>
        <dbReference type="Pfam" id="PF26374"/>
    </source>
</evidence>
<feature type="chain" id="PRO_5026936561" description="Endo-acting ulvan lyase C-terminal domain-containing protein" evidence="1">
    <location>
        <begin position="21"/>
        <end position="877"/>
    </location>
</feature>